<feature type="chain" id="PRO_5045493319" evidence="3">
    <location>
        <begin position="30"/>
        <end position="386"/>
    </location>
</feature>
<feature type="signal peptide" evidence="3">
    <location>
        <begin position="1"/>
        <end position="29"/>
    </location>
</feature>
<feature type="domain" description="Multidrug resistance protein MdtA-like C-terminal permuted SH3" evidence="7">
    <location>
        <begin position="301"/>
        <end position="362"/>
    </location>
</feature>
<evidence type="ECO:0000259" key="4">
    <source>
        <dbReference type="Pfam" id="PF25876"/>
    </source>
</evidence>
<evidence type="ECO:0000256" key="1">
    <source>
        <dbReference type="ARBA" id="ARBA00004196"/>
    </source>
</evidence>
<gene>
    <name evidence="8" type="ORF">ABIC20_001555</name>
</gene>
<protein>
    <submittedName>
        <fullName evidence="8">Membrane fusion protein (Multidrug efflux system)</fullName>
    </submittedName>
</protein>
<dbReference type="Gene3D" id="1.10.287.470">
    <property type="entry name" value="Helix hairpin bin"/>
    <property type="match status" value="1"/>
</dbReference>
<dbReference type="Pfam" id="PF25944">
    <property type="entry name" value="Beta-barrel_RND"/>
    <property type="match status" value="1"/>
</dbReference>
<dbReference type="Gene3D" id="2.40.50.100">
    <property type="match status" value="1"/>
</dbReference>
<feature type="domain" description="Multidrug resistance protein MdtA-like alpha-helical hairpin" evidence="4">
    <location>
        <begin position="111"/>
        <end position="176"/>
    </location>
</feature>
<dbReference type="Pfam" id="PF25967">
    <property type="entry name" value="RND-MFP_C"/>
    <property type="match status" value="1"/>
</dbReference>
<name>A0ABV2NCN1_9HYPH</name>
<dbReference type="PROSITE" id="PS51257">
    <property type="entry name" value="PROKAR_LIPOPROTEIN"/>
    <property type="match status" value="1"/>
</dbReference>
<evidence type="ECO:0000313" key="9">
    <source>
        <dbReference type="Proteomes" id="UP001549119"/>
    </source>
</evidence>
<proteinExistence type="inferred from homology"/>
<dbReference type="Gene3D" id="2.40.420.20">
    <property type="match status" value="1"/>
</dbReference>
<dbReference type="EMBL" id="JBEPNW010000002">
    <property type="protein sequence ID" value="MET3864246.1"/>
    <property type="molecule type" value="Genomic_DNA"/>
</dbReference>
<dbReference type="Proteomes" id="UP001549119">
    <property type="component" value="Unassembled WGS sequence"/>
</dbReference>
<evidence type="ECO:0000256" key="3">
    <source>
        <dbReference type="SAM" id="SignalP"/>
    </source>
</evidence>
<accession>A0ABV2NCN1</accession>
<dbReference type="Gene3D" id="2.40.30.170">
    <property type="match status" value="1"/>
</dbReference>
<dbReference type="NCBIfam" id="TIGR01730">
    <property type="entry name" value="RND_mfp"/>
    <property type="match status" value="1"/>
</dbReference>
<dbReference type="InterPro" id="IPR058624">
    <property type="entry name" value="MdtA-like_HH"/>
</dbReference>
<dbReference type="Pfam" id="PF25876">
    <property type="entry name" value="HH_MFP_RND"/>
    <property type="match status" value="1"/>
</dbReference>
<keyword evidence="9" id="KW-1185">Reference proteome</keyword>
<dbReference type="RefSeq" id="WP_070998375.1">
    <property type="nucleotide sequence ID" value="NZ_JBEPNV010000001.1"/>
</dbReference>
<dbReference type="PANTHER" id="PTHR30158:SF3">
    <property type="entry name" value="MULTIDRUG EFFLUX PUMP SUBUNIT ACRA-RELATED"/>
    <property type="match status" value="1"/>
</dbReference>
<feature type="domain" description="Multidrug resistance protein MdtA-like beta-barrel" evidence="6">
    <location>
        <begin position="214"/>
        <end position="295"/>
    </location>
</feature>
<evidence type="ECO:0000313" key="8">
    <source>
        <dbReference type="EMBL" id="MET3864246.1"/>
    </source>
</evidence>
<dbReference type="Pfam" id="PF25917">
    <property type="entry name" value="BSH_RND"/>
    <property type="match status" value="1"/>
</dbReference>
<dbReference type="InterPro" id="IPR058627">
    <property type="entry name" value="MdtA-like_C"/>
</dbReference>
<evidence type="ECO:0000259" key="7">
    <source>
        <dbReference type="Pfam" id="PF25967"/>
    </source>
</evidence>
<sequence>MSISTARGFRRPTLVALVVSASLSGCKPAATDTAAVETPPPDVSVATVTPATVPRLFDLPGRLASTRVAEVRAQVSGIIRERAFEEGSLVEKDDVLFRIDPAVYKAEVDAKAASLARAEASRVQALKQSERTETLLERQAASTAQHDVAVATLRQAEADVASARAQLDRARIDLDFATVRAPIGGRIGRALVTEGALVGQGEATKLAVIQQVDPIFADFNASASDYGLLADRGGAGGAEVRLVHADGTLHTDPGKLLFSDVSVDPGTGQVSLRAAFANPRLSLLPGAYVRIRVARGVQPGAVIVPAQAIQRSSAGEAQAFVVGADRVLALRPLRTGAMTEVGWIVEDGLKPGETVVVEGFQKIHPGLAVNPVPWAGGRTATAAPQP</sequence>
<organism evidence="8 9">
    <name type="scientific">Methylobacterium radiotolerans</name>
    <dbReference type="NCBI Taxonomy" id="31998"/>
    <lineage>
        <taxon>Bacteria</taxon>
        <taxon>Pseudomonadati</taxon>
        <taxon>Pseudomonadota</taxon>
        <taxon>Alphaproteobacteria</taxon>
        <taxon>Hyphomicrobiales</taxon>
        <taxon>Methylobacteriaceae</taxon>
        <taxon>Methylobacterium</taxon>
    </lineage>
</organism>
<dbReference type="InterPro" id="IPR006143">
    <property type="entry name" value="RND_pump_MFP"/>
</dbReference>
<dbReference type="InterPro" id="IPR058625">
    <property type="entry name" value="MdtA-like_BSH"/>
</dbReference>
<keyword evidence="3" id="KW-0732">Signal</keyword>
<evidence type="ECO:0000259" key="5">
    <source>
        <dbReference type="Pfam" id="PF25917"/>
    </source>
</evidence>
<dbReference type="SUPFAM" id="SSF111369">
    <property type="entry name" value="HlyD-like secretion proteins"/>
    <property type="match status" value="1"/>
</dbReference>
<comment type="caution">
    <text evidence="8">The sequence shown here is derived from an EMBL/GenBank/DDBJ whole genome shotgun (WGS) entry which is preliminary data.</text>
</comment>
<evidence type="ECO:0000256" key="2">
    <source>
        <dbReference type="ARBA" id="ARBA00009477"/>
    </source>
</evidence>
<comment type="subcellular location">
    <subcellularLocation>
        <location evidence="1">Cell envelope</location>
    </subcellularLocation>
</comment>
<reference evidence="8 9" key="1">
    <citation type="submission" date="2024-06" db="EMBL/GenBank/DDBJ databases">
        <title>Genomics of switchgrass bacterial isolates.</title>
        <authorList>
            <person name="Shade A."/>
        </authorList>
    </citation>
    <scope>NUCLEOTIDE SEQUENCE [LARGE SCALE GENOMIC DNA]</scope>
    <source>
        <strain evidence="8 9">PvP084</strain>
    </source>
</reference>
<dbReference type="PANTHER" id="PTHR30158">
    <property type="entry name" value="ACRA/E-RELATED COMPONENT OF DRUG EFFLUX TRANSPORTER"/>
    <property type="match status" value="1"/>
</dbReference>
<evidence type="ECO:0000259" key="6">
    <source>
        <dbReference type="Pfam" id="PF25944"/>
    </source>
</evidence>
<dbReference type="InterPro" id="IPR058626">
    <property type="entry name" value="MdtA-like_b-barrel"/>
</dbReference>
<feature type="domain" description="Multidrug resistance protein MdtA-like barrel-sandwich hybrid" evidence="5">
    <location>
        <begin position="67"/>
        <end position="210"/>
    </location>
</feature>
<comment type="similarity">
    <text evidence="2">Belongs to the membrane fusion protein (MFP) (TC 8.A.1) family.</text>
</comment>